<dbReference type="KEGG" id="cgv:CGLAU_01840"/>
<sequence length="188" mass="20772">MTKTLAFFDRLIVFVLGLALLLAGLLPAALYWDIPYVSDFLGQLDRSALTRLSAASWYNTVLITTAIIGFILGLWILLANIRSRAFSNRAIAPADPAHGDTVINVQRLSEAACDALVKRNDAITKAESRVAMEGQRPTVTFTVTADPAYSFNEVITILENADEDFRMANDTMDIDTVWKFQLDRIAVS</sequence>
<feature type="transmembrane region" description="Helical" evidence="1">
    <location>
        <begin position="12"/>
        <end position="32"/>
    </location>
</feature>
<keyword evidence="1" id="KW-0472">Membrane</keyword>
<protein>
    <recommendedName>
        <fullName evidence="4">Alkaline shock response membrane anchor protein AmaP</fullName>
    </recommendedName>
</protein>
<keyword evidence="3" id="KW-1185">Reference proteome</keyword>
<dbReference type="EMBL" id="CP019688">
    <property type="protein sequence ID" value="AQQ14355.1"/>
    <property type="molecule type" value="Genomic_DNA"/>
</dbReference>
<keyword evidence="1" id="KW-1133">Transmembrane helix</keyword>
<name>A0A1Q2HU29_9CORY</name>
<dbReference type="RefSeq" id="WP_095659212.1">
    <property type="nucleotide sequence ID" value="NZ_CP019688.1"/>
</dbReference>
<reference evidence="2 3" key="1">
    <citation type="submission" date="2016-12" db="EMBL/GenBank/DDBJ databases">
        <authorList>
            <person name="Song W.-J."/>
            <person name="Kurnit D.M."/>
        </authorList>
    </citation>
    <scope>NUCLEOTIDE SEQUENCE [LARGE SCALE GENOMIC DNA]</scope>
    <source>
        <strain evidence="2 3">DSM 30827</strain>
    </source>
</reference>
<evidence type="ECO:0000313" key="3">
    <source>
        <dbReference type="Proteomes" id="UP000217209"/>
    </source>
</evidence>
<dbReference type="Proteomes" id="UP000217209">
    <property type="component" value="Chromosome"/>
</dbReference>
<dbReference type="OrthoDB" id="4427298at2"/>
<dbReference type="AlphaFoldDB" id="A0A1Q2HU29"/>
<evidence type="ECO:0008006" key="4">
    <source>
        <dbReference type="Google" id="ProtNLM"/>
    </source>
</evidence>
<gene>
    <name evidence="2" type="ORF">CGLAU_01840</name>
</gene>
<proteinExistence type="predicted"/>
<organism evidence="2 3">
    <name type="scientific">Corynebacterium glaucum</name>
    <dbReference type="NCBI Taxonomy" id="187491"/>
    <lineage>
        <taxon>Bacteria</taxon>
        <taxon>Bacillati</taxon>
        <taxon>Actinomycetota</taxon>
        <taxon>Actinomycetes</taxon>
        <taxon>Mycobacteriales</taxon>
        <taxon>Corynebacteriaceae</taxon>
        <taxon>Corynebacterium</taxon>
    </lineage>
</organism>
<evidence type="ECO:0000313" key="2">
    <source>
        <dbReference type="EMBL" id="AQQ14355.1"/>
    </source>
</evidence>
<evidence type="ECO:0000256" key="1">
    <source>
        <dbReference type="SAM" id="Phobius"/>
    </source>
</evidence>
<accession>A0A1Q2HU29</accession>
<keyword evidence="1" id="KW-0812">Transmembrane</keyword>
<feature type="transmembrane region" description="Helical" evidence="1">
    <location>
        <begin position="57"/>
        <end position="79"/>
    </location>
</feature>